<name>A0A653DBM1_CALMS</name>
<accession>A0A653DBM1</accession>
<dbReference type="Proteomes" id="UP000410492">
    <property type="component" value="Unassembled WGS sequence"/>
</dbReference>
<dbReference type="AlphaFoldDB" id="A0A653DBM1"/>
<sequence>MSTSLSVILVKVFFYV</sequence>
<gene>
    <name evidence="1" type="ORF">CALMAC_LOCUS16189</name>
</gene>
<reference evidence="1 2" key="1">
    <citation type="submission" date="2019-01" db="EMBL/GenBank/DDBJ databases">
        <authorList>
            <person name="Sayadi A."/>
        </authorList>
    </citation>
    <scope>NUCLEOTIDE SEQUENCE [LARGE SCALE GENOMIC DNA]</scope>
</reference>
<evidence type="ECO:0000313" key="1">
    <source>
        <dbReference type="EMBL" id="VEN57595.1"/>
    </source>
</evidence>
<organism evidence="1 2">
    <name type="scientific">Callosobruchus maculatus</name>
    <name type="common">Southern cowpea weevil</name>
    <name type="synonym">Pulse bruchid</name>
    <dbReference type="NCBI Taxonomy" id="64391"/>
    <lineage>
        <taxon>Eukaryota</taxon>
        <taxon>Metazoa</taxon>
        <taxon>Ecdysozoa</taxon>
        <taxon>Arthropoda</taxon>
        <taxon>Hexapoda</taxon>
        <taxon>Insecta</taxon>
        <taxon>Pterygota</taxon>
        <taxon>Neoptera</taxon>
        <taxon>Endopterygota</taxon>
        <taxon>Coleoptera</taxon>
        <taxon>Polyphaga</taxon>
        <taxon>Cucujiformia</taxon>
        <taxon>Chrysomeloidea</taxon>
        <taxon>Chrysomelidae</taxon>
        <taxon>Bruchinae</taxon>
        <taxon>Bruchini</taxon>
        <taxon>Callosobruchus</taxon>
    </lineage>
</organism>
<protein>
    <submittedName>
        <fullName evidence="1">Uncharacterized protein</fullName>
    </submittedName>
</protein>
<dbReference type="EMBL" id="CAACVG010011213">
    <property type="protein sequence ID" value="VEN57595.1"/>
    <property type="molecule type" value="Genomic_DNA"/>
</dbReference>
<evidence type="ECO:0000313" key="2">
    <source>
        <dbReference type="Proteomes" id="UP000410492"/>
    </source>
</evidence>
<proteinExistence type="predicted"/>
<keyword evidence="2" id="KW-1185">Reference proteome</keyword>